<dbReference type="Gene3D" id="2.30.30.830">
    <property type="match status" value="1"/>
</dbReference>
<sequence length="186" mass="21033">MSEWSTMWRRWRGPLIGLMALAMLSGCRDADLNALDARLDNLRQRPEGSIEALPPSPTYRTAHYTQAQQRSPFNAERRMQAESALSSQDNGPDRQRPRDPLERFPLEQLELVGILTVDGQPSALIRAPDGNVYRLFEGDHLGTDYGRITAINDASIELVERVRDGGDAWRQRRRTLAFNESSQAAE</sequence>
<dbReference type="AlphaFoldDB" id="A0A4R7NSI8"/>
<dbReference type="InterPro" id="IPR007446">
    <property type="entry name" value="PilP"/>
</dbReference>
<protein>
    <submittedName>
        <fullName evidence="3">Type IV pilus assembly protein PilP</fullName>
    </submittedName>
</protein>
<comment type="caution">
    <text evidence="3">The sequence shown here is derived from an EMBL/GenBank/DDBJ whole genome shotgun (WGS) entry which is preliminary data.</text>
</comment>
<organism evidence="3 4">
    <name type="scientific">Chromohalobacter marismortui</name>
    <dbReference type="NCBI Taxonomy" id="42055"/>
    <lineage>
        <taxon>Bacteria</taxon>
        <taxon>Pseudomonadati</taxon>
        <taxon>Pseudomonadota</taxon>
        <taxon>Gammaproteobacteria</taxon>
        <taxon>Oceanospirillales</taxon>
        <taxon>Halomonadaceae</taxon>
        <taxon>Chromohalobacter</taxon>
    </lineage>
</organism>
<feature type="compositionally biased region" description="Basic and acidic residues" evidence="1">
    <location>
        <begin position="91"/>
        <end position="100"/>
    </location>
</feature>
<gene>
    <name evidence="3" type="ORF">C8E00_102507</name>
</gene>
<keyword evidence="4" id="KW-1185">Reference proteome</keyword>
<name>A0A4R7NSI8_9GAMM</name>
<keyword evidence="2" id="KW-0732">Signal</keyword>
<feature type="compositionally biased region" description="Polar residues" evidence="1">
    <location>
        <begin position="63"/>
        <end position="72"/>
    </location>
</feature>
<dbReference type="Proteomes" id="UP000295380">
    <property type="component" value="Unassembled WGS sequence"/>
</dbReference>
<reference evidence="3 4" key="1">
    <citation type="submission" date="2019-03" db="EMBL/GenBank/DDBJ databases">
        <title>Genomic Encyclopedia of Type Strains, Phase IV (KMG-IV): sequencing the most valuable type-strain genomes for metagenomic binning, comparative biology and taxonomic classification.</title>
        <authorList>
            <person name="Goeker M."/>
        </authorList>
    </citation>
    <scope>NUCLEOTIDE SEQUENCE [LARGE SCALE GENOMIC DNA]</scope>
    <source>
        <strain evidence="3 4">DSM 6770</strain>
    </source>
</reference>
<evidence type="ECO:0000256" key="2">
    <source>
        <dbReference type="SAM" id="SignalP"/>
    </source>
</evidence>
<dbReference type="PIRSF" id="PIRSF016481">
    <property type="entry name" value="Pilus_assembly_PilP"/>
    <property type="match status" value="1"/>
</dbReference>
<feature type="signal peptide" evidence="2">
    <location>
        <begin position="1"/>
        <end position="30"/>
    </location>
</feature>
<feature type="chain" id="PRO_5020605688" evidence="2">
    <location>
        <begin position="31"/>
        <end position="186"/>
    </location>
</feature>
<dbReference type="EMBL" id="SOBR01000002">
    <property type="protein sequence ID" value="TDU24004.1"/>
    <property type="molecule type" value="Genomic_DNA"/>
</dbReference>
<evidence type="ECO:0000256" key="1">
    <source>
        <dbReference type="SAM" id="MobiDB-lite"/>
    </source>
</evidence>
<proteinExistence type="predicted"/>
<evidence type="ECO:0000313" key="3">
    <source>
        <dbReference type="EMBL" id="TDU24004.1"/>
    </source>
</evidence>
<accession>A0A4R7NSI8</accession>
<feature type="region of interest" description="Disordered" evidence="1">
    <location>
        <begin position="46"/>
        <end position="100"/>
    </location>
</feature>
<evidence type="ECO:0000313" key="4">
    <source>
        <dbReference type="Proteomes" id="UP000295380"/>
    </source>
</evidence>
<dbReference type="RefSeq" id="WP_243833121.1">
    <property type="nucleotide sequence ID" value="NZ_SOBR01000002.1"/>
</dbReference>
<dbReference type="Pfam" id="PF04351">
    <property type="entry name" value="PilP"/>
    <property type="match status" value="1"/>
</dbReference>